<name>A0A5B7E9R8_PORTR</name>
<dbReference type="EMBL" id="VSRR010002088">
    <property type="protein sequence ID" value="MPC29534.1"/>
    <property type="molecule type" value="Genomic_DNA"/>
</dbReference>
<proteinExistence type="predicted"/>
<comment type="caution">
    <text evidence="1">The sequence shown here is derived from an EMBL/GenBank/DDBJ whole genome shotgun (WGS) entry which is preliminary data.</text>
</comment>
<gene>
    <name evidence="1" type="ORF">E2C01_022773</name>
</gene>
<accession>A0A5B7E9R8</accession>
<sequence length="104" mass="12352">MAGGDCHSSRRIGTRRDVLPLRHPCNQTARVSCFTHSGQFLNYFSVPSHRREMVVVVVVVVEEEENMSRKNKIKKSENEIWKKNTNKKMAWRKKKTLKRGRWRR</sequence>
<organism evidence="1 2">
    <name type="scientific">Portunus trituberculatus</name>
    <name type="common">Swimming crab</name>
    <name type="synonym">Neptunus trituberculatus</name>
    <dbReference type="NCBI Taxonomy" id="210409"/>
    <lineage>
        <taxon>Eukaryota</taxon>
        <taxon>Metazoa</taxon>
        <taxon>Ecdysozoa</taxon>
        <taxon>Arthropoda</taxon>
        <taxon>Crustacea</taxon>
        <taxon>Multicrustacea</taxon>
        <taxon>Malacostraca</taxon>
        <taxon>Eumalacostraca</taxon>
        <taxon>Eucarida</taxon>
        <taxon>Decapoda</taxon>
        <taxon>Pleocyemata</taxon>
        <taxon>Brachyura</taxon>
        <taxon>Eubrachyura</taxon>
        <taxon>Portunoidea</taxon>
        <taxon>Portunidae</taxon>
        <taxon>Portuninae</taxon>
        <taxon>Portunus</taxon>
    </lineage>
</organism>
<protein>
    <submittedName>
        <fullName evidence="1">Uncharacterized protein</fullName>
    </submittedName>
</protein>
<reference evidence="1 2" key="1">
    <citation type="submission" date="2019-05" db="EMBL/GenBank/DDBJ databases">
        <title>Another draft genome of Portunus trituberculatus and its Hox gene families provides insights of decapod evolution.</title>
        <authorList>
            <person name="Jeong J.-H."/>
            <person name="Song I."/>
            <person name="Kim S."/>
            <person name="Choi T."/>
            <person name="Kim D."/>
            <person name="Ryu S."/>
            <person name="Kim W."/>
        </authorList>
    </citation>
    <scope>NUCLEOTIDE SEQUENCE [LARGE SCALE GENOMIC DNA]</scope>
    <source>
        <tissue evidence="1">Muscle</tissue>
    </source>
</reference>
<dbReference type="Proteomes" id="UP000324222">
    <property type="component" value="Unassembled WGS sequence"/>
</dbReference>
<evidence type="ECO:0000313" key="1">
    <source>
        <dbReference type="EMBL" id="MPC29534.1"/>
    </source>
</evidence>
<dbReference type="AlphaFoldDB" id="A0A5B7E9R8"/>
<evidence type="ECO:0000313" key="2">
    <source>
        <dbReference type="Proteomes" id="UP000324222"/>
    </source>
</evidence>
<keyword evidence="2" id="KW-1185">Reference proteome</keyword>